<reference evidence="3 4" key="1">
    <citation type="journal article" date="2023" name="Plants (Basel)">
        <title>Bridging the Gap: Combining Genomics and Transcriptomics Approaches to Understand Stylosanthes scabra, an Orphan Legume from the Brazilian Caatinga.</title>
        <authorList>
            <person name="Ferreira-Neto J.R.C."/>
            <person name="da Silva M.D."/>
            <person name="Binneck E."/>
            <person name="de Melo N.F."/>
            <person name="da Silva R.H."/>
            <person name="de Melo A.L.T.M."/>
            <person name="Pandolfi V."/>
            <person name="Bustamante F.O."/>
            <person name="Brasileiro-Vidal A.C."/>
            <person name="Benko-Iseppon A.M."/>
        </authorList>
    </citation>
    <scope>NUCLEOTIDE SEQUENCE [LARGE SCALE GENOMIC DNA]</scope>
    <source>
        <tissue evidence="3">Leaves</tissue>
    </source>
</reference>
<proteinExistence type="predicted"/>
<name>A0ABU6QI41_9FABA</name>
<protein>
    <submittedName>
        <fullName evidence="3">Uncharacterized protein</fullName>
    </submittedName>
</protein>
<feature type="compositionally biased region" description="Low complexity" evidence="1">
    <location>
        <begin position="55"/>
        <end position="64"/>
    </location>
</feature>
<keyword evidence="2" id="KW-0472">Membrane</keyword>
<accession>A0ABU6QI41</accession>
<keyword evidence="2" id="KW-0812">Transmembrane</keyword>
<feature type="transmembrane region" description="Helical" evidence="2">
    <location>
        <begin position="100"/>
        <end position="117"/>
    </location>
</feature>
<keyword evidence="4" id="KW-1185">Reference proteome</keyword>
<sequence>MPKKAIVAFSRGKGIRLAIPGPITQSQSGYKSGSSTLQSSKKPTKLSTKKNEVRSSQSTQQAKQTKADYAFPIQTLMALQDQGVTKINKKSWAEICSKSVFLNLFIVMGILMAIQIWKTDHPKAFPILQRHAYVKWRSQFDSSMAYPEKVREWFKSNPKSEKISDPEIALFLNQKAQIQAALAGSQLKHSIKGKLQQILHLLQEDEETSPNEESDQESEDNPNKGDYFGINLDDD</sequence>
<keyword evidence="2" id="KW-1133">Transmembrane helix</keyword>
<comment type="caution">
    <text evidence="3">The sequence shown here is derived from an EMBL/GenBank/DDBJ whole genome shotgun (WGS) entry which is preliminary data.</text>
</comment>
<gene>
    <name evidence="3" type="ORF">PIB30_053862</name>
</gene>
<organism evidence="3 4">
    <name type="scientific">Stylosanthes scabra</name>
    <dbReference type="NCBI Taxonomy" id="79078"/>
    <lineage>
        <taxon>Eukaryota</taxon>
        <taxon>Viridiplantae</taxon>
        <taxon>Streptophyta</taxon>
        <taxon>Embryophyta</taxon>
        <taxon>Tracheophyta</taxon>
        <taxon>Spermatophyta</taxon>
        <taxon>Magnoliopsida</taxon>
        <taxon>eudicotyledons</taxon>
        <taxon>Gunneridae</taxon>
        <taxon>Pentapetalae</taxon>
        <taxon>rosids</taxon>
        <taxon>fabids</taxon>
        <taxon>Fabales</taxon>
        <taxon>Fabaceae</taxon>
        <taxon>Papilionoideae</taxon>
        <taxon>50 kb inversion clade</taxon>
        <taxon>dalbergioids sensu lato</taxon>
        <taxon>Dalbergieae</taxon>
        <taxon>Pterocarpus clade</taxon>
        <taxon>Stylosanthes</taxon>
    </lineage>
</organism>
<feature type="compositionally biased region" description="Acidic residues" evidence="1">
    <location>
        <begin position="204"/>
        <end position="220"/>
    </location>
</feature>
<dbReference type="Proteomes" id="UP001341840">
    <property type="component" value="Unassembled WGS sequence"/>
</dbReference>
<evidence type="ECO:0000256" key="2">
    <source>
        <dbReference type="SAM" id="Phobius"/>
    </source>
</evidence>
<feature type="region of interest" description="Disordered" evidence="1">
    <location>
        <begin position="20"/>
        <end position="64"/>
    </location>
</feature>
<evidence type="ECO:0000313" key="4">
    <source>
        <dbReference type="Proteomes" id="UP001341840"/>
    </source>
</evidence>
<evidence type="ECO:0000313" key="3">
    <source>
        <dbReference type="EMBL" id="MED6111616.1"/>
    </source>
</evidence>
<evidence type="ECO:0000256" key="1">
    <source>
        <dbReference type="SAM" id="MobiDB-lite"/>
    </source>
</evidence>
<feature type="region of interest" description="Disordered" evidence="1">
    <location>
        <begin position="203"/>
        <end position="235"/>
    </location>
</feature>
<dbReference type="EMBL" id="JASCZI010000405">
    <property type="protein sequence ID" value="MED6111616.1"/>
    <property type="molecule type" value="Genomic_DNA"/>
</dbReference>
<feature type="compositionally biased region" description="Polar residues" evidence="1">
    <location>
        <begin position="23"/>
        <end position="33"/>
    </location>
</feature>